<accession>A0ACB6RID1</accession>
<organism evidence="1 2">
    <name type="scientific">Macroventuria anomochaeta</name>
    <dbReference type="NCBI Taxonomy" id="301207"/>
    <lineage>
        <taxon>Eukaryota</taxon>
        <taxon>Fungi</taxon>
        <taxon>Dikarya</taxon>
        <taxon>Ascomycota</taxon>
        <taxon>Pezizomycotina</taxon>
        <taxon>Dothideomycetes</taxon>
        <taxon>Pleosporomycetidae</taxon>
        <taxon>Pleosporales</taxon>
        <taxon>Pleosporineae</taxon>
        <taxon>Didymellaceae</taxon>
        <taxon>Macroventuria</taxon>
    </lineage>
</organism>
<proteinExistence type="predicted"/>
<dbReference type="Proteomes" id="UP000799754">
    <property type="component" value="Unassembled WGS sequence"/>
</dbReference>
<dbReference type="EMBL" id="MU006752">
    <property type="protein sequence ID" value="KAF2621646.1"/>
    <property type="molecule type" value="Genomic_DNA"/>
</dbReference>
<sequence>MPPSQSLIVATAYDTLSLDGLRSSLRQTASRTIFVDAALLVSLVKVLPDIPSLEFVVLNNTSTTAAVAADAVDVICDRFPHVYLLSYDELKQLSQETPTKHVPPRPEDLACVMYTSSLQASFDE</sequence>
<comment type="caution">
    <text evidence="1">The sequence shown here is derived from an EMBL/GenBank/DDBJ whole genome shotgun (WGS) entry which is preliminary data.</text>
</comment>
<evidence type="ECO:0000313" key="2">
    <source>
        <dbReference type="Proteomes" id="UP000799754"/>
    </source>
</evidence>
<name>A0ACB6RID1_9PLEO</name>
<reference evidence="1" key="1">
    <citation type="journal article" date="2020" name="Stud. Mycol.">
        <title>101 Dothideomycetes genomes: a test case for predicting lifestyles and emergence of pathogens.</title>
        <authorList>
            <person name="Haridas S."/>
            <person name="Albert R."/>
            <person name="Binder M."/>
            <person name="Bloem J."/>
            <person name="Labutti K."/>
            <person name="Salamov A."/>
            <person name="Andreopoulos B."/>
            <person name="Baker S."/>
            <person name="Barry K."/>
            <person name="Bills G."/>
            <person name="Bluhm B."/>
            <person name="Cannon C."/>
            <person name="Castanera R."/>
            <person name="Culley D."/>
            <person name="Daum C."/>
            <person name="Ezra D."/>
            <person name="Gonzalez J."/>
            <person name="Henrissat B."/>
            <person name="Kuo A."/>
            <person name="Liang C."/>
            <person name="Lipzen A."/>
            <person name="Lutzoni F."/>
            <person name="Magnuson J."/>
            <person name="Mondo S."/>
            <person name="Nolan M."/>
            <person name="Ohm R."/>
            <person name="Pangilinan J."/>
            <person name="Park H.-J."/>
            <person name="Ramirez L."/>
            <person name="Alfaro M."/>
            <person name="Sun H."/>
            <person name="Tritt A."/>
            <person name="Yoshinaga Y."/>
            <person name="Zwiers L.-H."/>
            <person name="Turgeon B."/>
            <person name="Goodwin S."/>
            <person name="Spatafora J."/>
            <person name="Crous P."/>
            <person name="Grigoriev I."/>
        </authorList>
    </citation>
    <scope>NUCLEOTIDE SEQUENCE</scope>
    <source>
        <strain evidence="1">CBS 525.71</strain>
    </source>
</reference>
<protein>
    <submittedName>
        <fullName evidence="1">Uncharacterized protein</fullName>
    </submittedName>
</protein>
<evidence type="ECO:0000313" key="1">
    <source>
        <dbReference type="EMBL" id="KAF2621646.1"/>
    </source>
</evidence>
<keyword evidence="2" id="KW-1185">Reference proteome</keyword>
<gene>
    <name evidence="1" type="ORF">BU25DRAFT_463437</name>
</gene>